<name>A0A975SR01_9RHOO</name>
<comment type="subcellular location">
    <subcellularLocation>
        <location evidence="1">Cell membrane</location>
        <topology evidence="1">Multi-pass membrane protein</topology>
    </subcellularLocation>
</comment>
<protein>
    <submittedName>
        <fullName evidence="7">ATP synthase subunit I</fullName>
    </submittedName>
</protein>
<feature type="transmembrane region" description="Helical" evidence="6">
    <location>
        <begin position="61"/>
        <end position="83"/>
    </location>
</feature>
<keyword evidence="3 6" id="KW-0812">Transmembrane</keyword>
<evidence type="ECO:0000256" key="6">
    <source>
        <dbReference type="SAM" id="Phobius"/>
    </source>
</evidence>
<feature type="transmembrane region" description="Helical" evidence="6">
    <location>
        <begin position="89"/>
        <end position="110"/>
    </location>
</feature>
<dbReference type="AlphaFoldDB" id="A0A975SR01"/>
<sequence length="113" mass="11764">MFRAVFYQVGAVFVTAVLSSLFAGWGGAASAGIGGASAIIPNFLFAMRLSLAVRRNKSPSVVGFFVGEAIKVAATIGLLAIAAKLYQGLVWPALLIGLVVALQASFLAFWKKS</sequence>
<accession>A0A975SR01</accession>
<keyword evidence="4 6" id="KW-1133">Transmembrane helix</keyword>
<reference evidence="7" key="1">
    <citation type="submission" date="2020-11" db="EMBL/GenBank/DDBJ databases">
        <title>Azospira inquinata sp. nov.</title>
        <authorList>
            <person name="Moe W.M."/>
            <person name="Mikes M.C."/>
        </authorList>
    </citation>
    <scope>NUCLEOTIDE SEQUENCE</scope>
    <source>
        <strain evidence="7">Azo-3</strain>
    </source>
</reference>
<dbReference type="GO" id="GO:0005886">
    <property type="term" value="C:plasma membrane"/>
    <property type="evidence" value="ECO:0007669"/>
    <property type="project" value="UniProtKB-SubCell"/>
</dbReference>
<dbReference type="EMBL" id="CP064782">
    <property type="protein sequence ID" value="QWT50369.1"/>
    <property type="molecule type" value="Genomic_DNA"/>
</dbReference>
<feature type="transmembrane region" description="Helical" evidence="6">
    <location>
        <begin position="31"/>
        <end position="49"/>
    </location>
</feature>
<dbReference type="KEGG" id="aiq:Azoinq_07235"/>
<proteinExistence type="predicted"/>
<keyword evidence="8" id="KW-1185">Reference proteome</keyword>
<feature type="transmembrane region" description="Helical" evidence="6">
    <location>
        <begin position="5"/>
        <end position="25"/>
    </location>
</feature>
<organism evidence="7 8">
    <name type="scientific">Azospira inquinata</name>
    <dbReference type="NCBI Taxonomy" id="2785627"/>
    <lineage>
        <taxon>Bacteria</taxon>
        <taxon>Pseudomonadati</taxon>
        <taxon>Pseudomonadota</taxon>
        <taxon>Betaproteobacteria</taxon>
        <taxon>Rhodocyclales</taxon>
        <taxon>Rhodocyclaceae</taxon>
        <taxon>Azospira</taxon>
    </lineage>
</organism>
<evidence type="ECO:0000313" key="8">
    <source>
        <dbReference type="Proteomes" id="UP000683428"/>
    </source>
</evidence>
<evidence type="ECO:0000313" key="7">
    <source>
        <dbReference type="EMBL" id="QWT50369.1"/>
    </source>
</evidence>
<evidence type="ECO:0000256" key="3">
    <source>
        <dbReference type="ARBA" id="ARBA00022692"/>
    </source>
</evidence>
<dbReference type="Proteomes" id="UP000683428">
    <property type="component" value="Chromosome"/>
</dbReference>
<keyword evidence="2" id="KW-1003">Cell membrane</keyword>
<dbReference type="InterPro" id="IPR005598">
    <property type="entry name" value="ATP_synth_I"/>
</dbReference>
<dbReference type="RefSeq" id="WP_216130510.1">
    <property type="nucleotide sequence ID" value="NZ_CP064782.1"/>
</dbReference>
<evidence type="ECO:0000256" key="4">
    <source>
        <dbReference type="ARBA" id="ARBA00022989"/>
    </source>
</evidence>
<keyword evidence="5 6" id="KW-0472">Membrane</keyword>
<evidence type="ECO:0000256" key="2">
    <source>
        <dbReference type="ARBA" id="ARBA00022475"/>
    </source>
</evidence>
<dbReference type="Pfam" id="PF03899">
    <property type="entry name" value="ATP-synt_I"/>
    <property type="match status" value="1"/>
</dbReference>
<evidence type="ECO:0000256" key="5">
    <source>
        <dbReference type="ARBA" id="ARBA00023136"/>
    </source>
</evidence>
<gene>
    <name evidence="7" type="ORF">Azoinq_07235</name>
</gene>
<evidence type="ECO:0000256" key="1">
    <source>
        <dbReference type="ARBA" id="ARBA00004651"/>
    </source>
</evidence>